<dbReference type="GO" id="GO:0004065">
    <property type="term" value="F:arylsulfatase activity"/>
    <property type="evidence" value="ECO:0007669"/>
    <property type="project" value="TreeGrafter"/>
</dbReference>
<dbReference type="EMBL" id="BARW01016075">
    <property type="protein sequence ID" value="GAJ01649.1"/>
    <property type="molecule type" value="Genomic_DNA"/>
</dbReference>
<dbReference type="PANTHER" id="PTHR42693:SF42">
    <property type="entry name" value="ARYLSULFATASE G"/>
    <property type="match status" value="1"/>
</dbReference>
<evidence type="ECO:0000256" key="6">
    <source>
        <dbReference type="ARBA" id="ARBA00022837"/>
    </source>
</evidence>
<feature type="region of interest" description="Disordered" evidence="7">
    <location>
        <begin position="188"/>
        <end position="220"/>
    </location>
</feature>
<evidence type="ECO:0000256" key="4">
    <source>
        <dbReference type="ARBA" id="ARBA00022729"/>
    </source>
</evidence>
<gene>
    <name evidence="9" type="ORF">S12H4_28073</name>
</gene>
<feature type="non-terminal residue" evidence="9">
    <location>
        <position position="1"/>
    </location>
</feature>
<name>X1T8Q3_9ZZZZ</name>
<keyword evidence="4" id="KW-0732">Signal</keyword>
<dbReference type="InterPro" id="IPR050738">
    <property type="entry name" value="Sulfatase"/>
</dbReference>
<dbReference type="InterPro" id="IPR017850">
    <property type="entry name" value="Alkaline_phosphatase_core_sf"/>
</dbReference>
<sequence length="220" mass="25094">IIKKLDELNLAERTMVIFFSDNGGLYQAYGGYRGNREAVTTNEPLRDEKGTLYEGGIREPLIVRWPGVVKPGTTCSAPVTSVDFYPTFLEIVGAKADPTHVLDGETILPLLRRSGMLKRDAIYWHYPHYHHSRPAGAIRQGDWKLIEFYEDGRLELYNLKRDIAEKNNLASKMSQKAAQLQQKLAAWRESVGAKMPTPNPDYDPARAHEWGRRQQKKARK</sequence>
<comment type="similarity">
    <text evidence="2">Belongs to the sulfatase family.</text>
</comment>
<dbReference type="SUPFAM" id="SSF53649">
    <property type="entry name" value="Alkaline phosphatase-like"/>
    <property type="match status" value="1"/>
</dbReference>
<evidence type="ECO:0000259" key="8">
    <source>
        <dbReference type="Pfam" id="PF16347"/>
    </source>
</evidence>
<dbReference type="Gene3D" id="3.40.720.10">
    <property type="entry name" value="Alkaline Phosphatase, subunit A"/>
    <property type="match status" value="1"/>
</dbReference>
<dbReference type="Pfam" id="PF16347">
    <property type="entry name" value="SGSH_C"/>
    <property type="match status" value="1"/>
</dbReference>
<feature type="domain" description="N-sulphoglucosamine sulphohydrolase C-terminal" evidence="8">
    <location>
        <begin position="49"/>
        <end position="187"/>
    </location>
</feature>
<evidence type="ECO:0000256" key="3">
    <source>
        <dbReference type="ARBA" id="ARBA00022723"/>
    </source>
</evidence>
<dbReference type="PANTHER" id="PTHR42693">
    <property type="entry name" value="ARYLSULFATASE FAMILY MEMBER"/>
    <property type="match status" value="1"/>
</dbReference>
<dbReference type="InterPro" id="IPR032506">
    <property type="entry name" value="SGSH_C"/>
</dbReference>
<comment type="cofactor">
    <cofactor evidence="1">
        <name>Ca(2+)</name>
        <dbReference type="ChEBI" id="CHEBI:29108"/>
    </cofactor>
</comment>
<protein>
    <recommendedName>
        <fullName evidence="8">N-sulphoglucosamine sulphohydrolase C-terminal domain-containing protein</fullName>
    </recommendedName>
</protein>
<accession>X1T8Q3</accession>
<dbReference type="GO" id="GO:0046872">
    <property type="term" value="F:metal ion binding"/>
    <property type="evidence" value="ECO:0007669"/>
    <property type="project" value="UniProtKB-KW"/>
</dbReference>
<keyword evidence="3" id="KW-0479">Metal-binding</keyword>
<dbReference type="AlphaFoldDB" id="X1T8Q3"/>
<evidence type="ECO:0000313" key="9">
    <source>
        <dbReference type="EMBL" id="GAJ01649.1"/>
    </source>
</evidence>
<evidence type="ECO:0000256" key="7">
    <source>
        <dbReference type="SAM" id="MobiDB-lite"/>
    </source>
</evidence>
<keyword evidence="6" id="KW-0106">Calcium</keyword>
<proteinExistence type="inferred from homology"/>
<reference evidence="9" key="1">
    <citation type="journal article" date="2014" name="Front. Microbiol.">
        <title>High frequency of phylogenetically diverse reductive dehalogenase-homologous genes in deep subseafloor sedimentary metagenomes.</title>
        <authorList>
            <person name="Kawai M."/>
            <person name="Futagami T."/>
            <person name="Toyoda A."/>
            <person name="Takaki Y."/>
            <person name="Nishi S."/>
            <person name="Hori S."/>
            <person name="Arai W."/>
            <person name="Tsubouchi T."/>
            <person name="Morono Y."/>
            <person name="Uchiyama I."/>
            <person name="Ito T."/>
            <person name="Fujiyama A."/>
            <person name="Inagaki F."/>
            <person name="Takami H."/>
        </authorList>
    </citation>
    <scope>NUCLEOTIDE SEQUENCE</scope>
    <source>
        <strain evidence="9">Expedition CK06-06</strain>
    </source>
</reference>
<keyword evidence="5" id="KW-0378">Hydrolase</keyword>
<feature type="compositionally biased region" description="Basic and acidic residues" evidence="7">
    <location>
        <begin position="203"/>
        <end position="212"/>
    </location>
</feature>
<organism evidence="9">
    <name type="scientific">marine sediment metagenome</name>
    <dbReference type="NCBI Taxonomy" id="412755"/>
    <lineage>
        <taxon>unclassified sequences</taxon>
        <taxon>metagenomes</taxon>
        <taxon>ecological metagenomes</taxon>
    </lineage>
</organism>
<evidence type="ECO:0000256" key="5">
    <source>
        <dbReference type="ARBA" id="ARBA00022801"/>
    </source>
</evidence>
<evidence type="ECO:0000256" key="2">
    <source>
        <dbReference type="ARBA" id="ARBA00008779"/>
    </source>
</evidence>
<evidence type="ECO:0000256" key="1">
    <source>
        <dbReference type="ARBA" id="ARBA00001913"/>
    </source>
</evidence>
<comment type="caution">
    <text evidence="9">The sequence shown here is derived from an EMBL/GenBank/DDBJ whole genome shotgun (WGS) entry which is preliminary data.</text>
</comment>